<dbReference type="SMART" id="SM00490">
    <property type="entry name" value="HELICc"/>
    <property type="match status" value="1"/>
</dbReference>
<dbReference type="CDD" id="cd18791">
    <property type="entry name" value="SF2_C_RHA"/>
    <property type="match status" value="1"/>
</dbReference>
<evidence type="ECO:0000256" key="3">
    <source>
        <dbReference type="ARBA" id="ARBA00022806"/>
    </source>
</evidence>
<feature type="domain" description="Helicase ATP-binding" evidence="6">
    <location>
        <begin position="265"/>
        <end position="425"/>
    </location>
</feature>
<dbReference type="Pfam" id="PF00270">
    <property type="entry name" value="DEAD"/>
    <property type="match status" value="1"/>
</dbReference>
<gene>
    <name evidence="8" type="ORF">ODALV1_LOCUS24183</name>
</gene>
<keyword evidence="9" id="KW-1185">Reference proteome</keyword>
<dbReference type="Gene3D" id="3.40.50.300">
    <property type="entry name" value="P-loop containing nucleotide triphosphate hydrolases"/>
    <property type="match status" value="2"/>
</dbReference>
<evidence type="ECO:0000256" key="5">
    <source>
        <dbReference type="SAM" id="MobiDB-lite"/>
    </source>
</evidence>
<keyword evidence="2" id="KW-0378">Hydrolase</keyword>
<dbReference type="SMART" id="SM00847">
    <property type="entry name" value="HA2"/>
    <property type="match status" value="1"/>
</dbReference>
<dbReference type="InterPro" id="IPR048333">
    <property type="entry name" value="HA2_WH"/>
</dbReference>
<dbReference type="InterPro" id="IPR001650">
    <property type="entry name" value="Helicase_C-like"/>
</dbReference>
<evidence type="ECO:0000256" key="2">
    <source>
        <dbReference type="ARBA" id="ARBA00022801"/>
    </source>
</evidence>
<dbReference type="PANTHER" id="PTHR18934">
    <property type="entry name" value="ATP-DEPENDENT RNA HELICASE"/>
    <property type="match status" value="1"/>
</dbReference>
<feature type="compositionally biased region" description="Basic and acidic residues" evidence="5">
    <location>
        <begin position="71"/>
        <end position="103"/>
    </location>
</feature>
<dbReference type="InterPro" id="IPR056382">
    <property type="entry name" value="DHX34_Znf-C2H2"/>
</dbReference>
<dbReference type="Pfam" id="PF04408">
    <property type="entry name" value="WHD_HA2"/>
    <property type="match status" value="1"/>
</dbReference>
<evidence type="ECO:0000313" key="8">
    <source>
        <dbReference type="EMBL" id="CAL8131444.1"/>
    </source>
</evidence>
<comment type="caution">
    <text evidence="8">The sequence shown here is derived from an EMBL/GenBank/DDBJ whole genome shotgun (WGS) entry which is preliminary data.</text>
</comment>
<dbReference type="InterPro" id="IPR007502">
    <property type="entry name" value="Helicase-assoc_dom"/>
</dbReference>
<protein>
    <recommendedName>
        <fullName evidence="10">ATP-dependent RNA helicase DHX34</fullName>
    </recommendedName>
</protein>
<feature type="compositionally biased region" description="Basic and acidic residues" evidence="5">
    <location>
        <begin position="1"/>
        <end position="12"/>
    </location>
</feature>
<dbReference type="Pfam" id="PF21010">
    <property type="entry name" value="HA2_C"/>
    <property type="match status" value="1"/>
</dbReference>
<feature type="domain" description="Helicase C-terminal" evidence="7">
    <location>
        <begin position="462"/>
        <end position="630"/>
    </location>
</feature>
<dbReference type="Pfam" id="PF24485">
    <property type="entry name" value="zf-C2H2_DHX34"/>
    <property type="match status" value="1"/>
</dbReference>
<dbReference type="InterPro" id="IPR011545">
    <property type="entry name" value="DEAD/DEAH_box_helicase_dom"/>
</dbReference>
<proteinExistence type="predicted"/>
<dbReference type="Proteomes" id="UP001642540">
    <property type="component" value="Unassembled WGS sequence"/>
</dbReference>
<evidence type="ECO:0008006" key="10">
    <source>
        <dbReference type="Google" id="ProtNLM"/>
    </source>
</evidence>
<feature type="compositionally biased region" description="Basic residues" evidence="5">
    <location>
        <begin position="33"/>
        <end position="46"/>
    </location>
</feature>
<accession>A0ABP1RND7</accession>
<organism evidence="8 9">
    <name type="scientific">Orchesella dallaii</name>
    <dbReference type="NCBI Taxonomy" id="48710"/>
    <lineage>
        <taxon>Eukaryota</taxon>
        <taxon>Metazoa</taxon>
        <taxon>Ecdysozoa</taxon>
        <taxon>Arthropoda</taxon>
        <taxon>Hexapoda</taxon>
        <taxon>Collembola</taxon>
        <taxon>Entomobryomorpha</taxon>
        <taxon>Entomobryoidea</taxon>
        <taxon>Orchesellidae</taxon>
        <taxon>Orchesellinae</taxon>
        <taxon>Orchesella</taxon>
    </lineage>
</organism>
<dbReference type="InterPro" id="IPR027417">
    <property type="entry name" value="P-loop_NTPase"/>
</dbReference>
<name>A0ABP1RND7_9HEXA</name>
<dbReference type="InterPro" id="IPR014001">
    <property type="entry name" value="Helicase_ATP-bd"/>
</dbReference>
<evidence type="ECO:0000313" key="9">
    <source>
        <dbReference type="Proteomes" id="UP001642540"/>
    </source>
</evidence>
<feature type="compositionally biased region" description="Basic and acidic residues" evidence="5">
    <location>
        <begin position="47"/>
        <end position="64"/>
    </location>
</feature>
<keyword evidence="1" id="KW-0547">Nucleotide-binding</keyword>
<feature type="compositionally biased region" description="Low complexity" evidence="5">
    <location>
        <begin position="22"/>
        <end position="32"/>
    </location>
</feature>
<evidence type="ECO:0000259" key="6">
    <source>
        <dbReference type="PROSITE" id="PS51192"/>
    </source>
</evidence>
<evidence type="ECO:0000256" key="4">
    <source>
        <dbReference type="ARBA" id="ARBA00022840"/>
    </source>
</evidence>
<keyword evidence="4" id="KW-0067">ATP-binding</keyword>
<dbReference type="Gene3D" id="1.20.120.1080">
    <property type="match status" value="1"/>
</dbReference>
<evidence type="ECO:0000259" key="7">
    <source>
        <dbReference type="PROSITE" id="PS51194"/>
    </source>
</evidence>
<evidence type="ECO:0000256" key="1">
    <source>
        <dbReference type="ARBA" id="ARBA00022741"/>
    </source>
</evidence>
<reference evidence="8 9" key="1">
    <citation type="submission" date="2024-08" db="EMBL/GenBank/DDBJ databases">
        <authorList>
            <person name="Cucini C."/>
            <person name="Frati F."/>
        </authorList>
    </citation>
    <scope>NUCLEOTIDE SEQUENCE [LARGE SCALE GENOMIC DNA]</scope>
</reference>
<sequence length="1221" mass="141320">MGRSRSRSDSRSRKNPKRKKSPSSPRSASASPTKRKKHQKQRKRSHHGEERGRRTRSPHEESSNRRSTFCDSERLSRKDSQSRSRPVDPEFRRRGEREEESSKDLANFDVSRFKKYFDRMFFRDTDIIRKGTVQYDDFWKFYEKYKRVQAAKQIKIPGSKESSTKEVFKQVLINEMKINIPASYSKRHTVPFSLRYTEVDDYIYNLNPDDQEYVRSYVPRAIISEFLQILLYFIDFLQKERFSKLRKLRETQAALPIAQYREEIIQTLAKYNVLIIAGDTGCGKSTQLPQYLLKAGYENIACTQPRRIACVSLSKRVAYETLNEYSTEIGYQIRFEKSKTQHTKVVFITEGLLLRQVSTDSMLSNYNVIVLDEVHERHLHGDFLLGIVKCLVYQREDVKIILMSATINTELFQDYFQGLAPILQVPGRLFPIKVHYRPISIEELTTRSGKLNPAPYVRVLQLIDDKFPQDERGDVLMFLSGVNEISIVVEAVKVYADVTKRWIILPLHSMLSIEDQDKAFDYPPEGIRKCIIATNIAETSITIDGIRFVVDSGKVKEMAYDPTSKLQRLKEFWISRASAEQRKGRAGRTGPGVCYRIFSESEYDELQPYSTPEIQRVPLDSLLLQMISIGIPDCRKFPFIEPPSEESVENSLARLKEQGALHDDESLTPIGKTLSNLPVDVMLGKMLIMGTLFEQVQAVLSLAAALSVQSPLTNWAQRDPDCVAARKSLESDHGDPLTLLNAYRAWLEEKANDGSRTKKWCKRRGFEEQRFYEMTKLRQQFKALLQDAGLIKERQGPSVSSAERSMRHGEVKQLRSLKKEYHMTSSRKKKFLKLDSEYGQGEDIQSDNEEEGDGTIDIKDVEFRLRNDSRQVKDLLHTSSTYGYEDVTMLKVILCSGLYPQYGVPDDFNKYKSDADQMFHTRSKGFTVIHPMSVFANQPEVLGLNDSDIIDVPHINTKLPISSKHQLLYYLTLLETNKPYLMNTTRMPAVQSLVLFAHTIDTDPALTRFIFDSWMEVVFTDSASARMILVSGMELRDTWSQLLKVRLEQRDEPQSSSDCRKGRELSFRLVKFLRSETFYTINRLLAADQKDMYNRHTSYEIPSECEEDELRFELAWDVMHNIRKGGLSLTSFLTYGCLYGEQPDPEEWTCPICTITVMGMPLELLCHHIQCKRKQDIDEEKKTEEDETPKPFTKTYFCPECQQQMHLTPIEILKHKKTHNI</sequence>
<dbReference type="PROSITE" id="PS51194">
    <property type="entry name" value="HELICASE_CTER"/>
    <property type="match status" value="1"/>
</dbReference>
<feature type="region of interest" description="Disordered" evidence="5">
    <location>
        <begin position="1"/>
        <end position="104"/>
    </location>
</feature>
<dbReference type="InterPro" id="IPR011709">
    <property type="entry name" value="DEAD-box_helicase_OB_fold"/>
</dbReference>
<dbReference type="PANTHER" id="PTHR18934:SF221">
    <property type="entry name" value="ATP-DEPENDENT RNA HELICASE DHX34-RELATED"/>
    <property type="match status" value="1"/>
</dbReference>
<dbReference type="PROSITE" id="PS51192">
    <property type="entry name" value="HELICASE_ATP_BIND_1"/>
    <property type="match status" value="1"/>
</dbReference>
<dbReference type="SMART" id="SM00487">
    <property type="entry name" value="DEXDc"/>
    <property type="match status" value="1"/>
</dbReference>
<dbReference type="CDD" id="cd17979">
    <property type="entry name" value="DEXHc_DHX34"/>
    <property type="match status" value="1"/>
</dbReference>
<keyword evidence="3" id="KW-0347">Helicase</keyword>
<dbReference type="Pfam" id="PF07717">
    <property type="entry name" value="OB_NTP_bind"/>
    <property type="match status" value="1"/>
</dbReference>
<dbReference type="Pfam" id="PF00271">
    <property type="entry name" value="Helicase_C"/>
    <property type="match status" value="1"/>
</dbReference>
<dbReference type="SUPFAM" id="SSF52540">
    <property type="entry name" value="P-loop containing nucleoside triphosphate hydrolases"/>
    <property type="match status" value="1"/>
</dbReference>
<dbReference type="EMBL" id="CAXLJM020000088">
    <property type="protein sequence ID" value="CAL8131444.1"/>
    <property type="molecule type" value="Genomic_DNA"/>
</dbReference>